<dbReference type="Pfam" id="PF07484">
    <property type="entry name" value="Collar"/>
    <property type="match status" value="1"/>
</dbReference>
<dbReference type="EMBL" id="JAJUWU010000003">
    <property type="protein sequence ID" value="MCE7026962.1"/>
    <property type="molecule type" value="Genomic_DNA"/>
</dbReference>
<dbReference type="RefSeq" id="WP_233717655.1">
    <property type="nucleotide sequence ID" value="NZ_JAJUWU010000003.1"/>
</dbReference>
<comment type="caution">
    <text evidence="2">The sequence shown here is derived from an EMBL/GenBank/DDBJ whole genome shotgun (WGS) entry which is preliminary data.</text>
</comment>
<evidence type="ECO:0000313" key="3">
    <source>
        <dbReference type="Proteomes" id="UP001139035"/>
    </source>
</evidence>
<gene>
    <name evidence="2" type="ORF">LZD57_03070</name>
</gene>
<evidence type="ECO:0000259" key="1">
    <source>
        <dbReference type="Pfam" id="PF07484"/>
    </source>
</evidence>
<reference evidence="2" key="1">
    <citation type="submission" date="2022-01" db="EMBL/GenBank/DDBJ databases">
        <title>Jiella avicenniae sp. nov., a novel endophytic bacterium isolated from bark of Avicennia marina.</title>
        <authorList>
            <person name="Tuo L."/>
        </authorList>
    </citation>
    <scope>NUCLEOTIDE SEQUENCE</scope>
    <source>
        <strain evidence="2">CBK1P-4</strain>
    </source>
</reference>
<dbReference type="InterPro" id="IPR037053">
    <property type="entry name" value="Phage_tail_collar_dom_sf"/>
</dbReference>
<name>A0A9X1NWQ9_9HYPH</name>
<dbReference type="AlphaFoldDB" id="A0A9X1NWQ9"/>
<organism evidence="2 3">
    <name type="scientific">Jiella avicenniae</name>
    <dbReference type="NCBI Taxonomy" id="2907202"/>
    <lineage>
        <taxon>Bacteria</taxon>
        <taxon>Pseudomonadati</taxon>
        <taxon>Pseudomonadota</taxon>
        <taxon>Alphaproteobacteria</taxon>
        <taxon>Hyphomicrobiales</taxon>
        <taxon>Aurantimonadaceae</taxon>
        <taxon>Jiella</taxon>
    </lineage>
</organism>
<dbReference type="Proteomes" id="UP001139035">
    <property type="component" value="Unassembled WGS sequence"/>
</dbReference>
<protein>
    <submittedName>
        <fullName evidence="2">Tail fiber protein</fullName>
    </submittedName>
</protein>
<dbReference type="InterPro" id="IPR011083">
    <property type="entry name" value="Phage_tail_collar_dom"/>
</dbReference>
<proteinExistence type="predicted"/>
<dbReference type="Gene3D" id="3.90.1340.10">
    <property type="entry name" value="Phage tail collar domain"/>
    <property type="match status" value="1"/>
</dbReference>
<dbReference type="SUPFAM" id="SSF88874">
    <property type="entry name" value="Receptor-binding domain of short tail fibre protein gp12"/>
    <property type="match status" value="1"/>
</dbReference>
<feature type="domain" description="Phage tail collar" evidence="1">
    <location>
        <begin position="9"/>
        <end position="65"/>
    </location>
</feature>
<evidence type="ECO:0000313" key="2">
    <source>
        <dbReference type="EMBL" id="MCE7026962.1"/>
    </source>
</evidence>
<keyword evidence="3" id="KW-1185">Reference proteome</keyword>
<sequence length="184" mass="18824">MAQVDQYIGQMMLTAATYCPRGTIEVDGQTLPISQNTALFSLVGTTYGGNGTSNFDLPDLRGRTPIQLGQGPGLPDYDQGEANGAVSTTLTTQNLPAHTHSATATLSASGQTATTASPAGNSLAASSGGSIYRARGAPDQALNSGSVAVTVASAGGGLAFDNRTPYLTLRWCIALEGIYPPRND</sequence>
<accession>A0A9X1NWQ9</accession>